<dbReference type="PROSITE" id="PS50076">
    <property type="entry name" value="DNAJ_2"/>
    <property type="match status" value="1"/>
</dbReference>
<organism evidence="2 3">
    <name type="scientific">Kiloniella laminariae</name>
    <dbReference type="NCBI Taxonomy" id="454162"/>
    <lineage>
        <taxon>Bacteria</taxon>
        <taxon>Pseudomonadati</taxon>
        <taxon>Pseudomonadota</taxon>
        <taxon>Alphaproteobacteria</taxon>
        <taxon>Rhodospirillales</taxon>
        <taxon>Kiloniellaceae</taxon>
        <taxon>Kiloniella</taxon>
    </lineage>
</organism>
<dbReference type="SUPFAM" id="SSF46565">
    <property type="entry name" value="Chaperone J-domain"/>
    <property type="match status" value="1"/>
</dbReference>
<evidence type="ECO:0000313" key="2">
    <source>
        <dbReference type="EMBL" id="MCZ4283146.1"/>
    </source>
</evidence>
<evidence type="ECO:0000259" key="1">
    <source>
        <dbReference type="PROSITE" id="PS50076"/>
    </source>
</evidence>
<protein>
    <submittedName>
        <fullName evidence="2">J domain-containing protein</fullName>
    </submittedName>
</protein>
<name>A0ABT4LQ35_9PROT</name>
<dbReference type="CDD" id="cd06257">
    <property type="entry name" value="DnaJ"/>
    <property type="match status" value="1"/>
</dbReference>
<comment type="caution">
    <text evidence="2">The sequence shown here is derived from an EMBL/GenBank/DDBJ whole genome shotgun (WGS) entry which is preliminary data.</text>
</comment>
<keyword evidence="3" id="KW-1185">Reference proteome</keyword>
<dbReference type="Gene3D" id="1.10.287.110">
    <property type="entry name" value="DnaJ domain"/>
    <property type="match status" value="1"/>
</dbReference>
<sequence length="164" mass="18319">MKKSDAAAILDLSGQITPEIVKKAFRMAAKKYHPDLNPAGADMMQVVNAAYAELKDFTGSIDEENAGYPEILNTALNAIFGLDGLEIEVCGAWVWVGGQTRKHKDVLKGAGFRYASKKIKWYFRPADWKSKSRGAFSMDEIRDQYGSTKPNYSNKRPALFQEYA</sequence>
<gene>
    <name evidence="2" type="ORF">O4H49_20345</name>
</gene>
<accession>A0ABT4LQ35</accession>
<dbReference type="InterPro" id="IPR036869">
    <property type="entry name" value="J_dom_sf"/>
</dbReference>
<feature type="domain" description="J" evidence="1">
    <location>
        <begin position="5"/>
        <end position="72"/>
    </location>
</feature>
<dbReference type="Pfam" id="PF00226">
    <property type="entry name" value="DnaJ"/>
    <property type="match status" value="1"/>
</dbReference>
<evidence type="ECO:0000313" key="3">
    <source>
        <dbReference type="Proteomes" id="UP001069802"/>
    </source>
</evidence>
<dbReference type="Proteomes" id="UP001069802">
    <property type="component" value="Unassembled WGS sequence"/>
</dbReference>
<dbReference type="InterPro" id="IPR001623">
    <property type="entry name" value="DnaJ_domain"/>
</dbReference>
<dbReference type="RefSeq" id="WP_269425266.1">
    <property type="nucleotide sequence ID" value="NZ_JAPWGY010000020.1"/>
</dbReference>
<proteinExistence type="predicted"/>
<dbReference type="SMART" id="SM00271">
    <property type="entry name" value="DnaJ"/>
    <property type="match status" value="1"/>
</dbReference>
<reference evidence="2" key="1">
    <citation type="submission" date="2022-12" db="EMBL/GenBank/DDBJ databases">
        <title>Bacterial isolates from different developmental stages of Nematostella vectensis.</title>
        <authorList>
            <person name="Fraune S."/>
        </authorList>
    </citation>
    <scope>NUCLEOTIDE SEQUENCE</scope>
    <source>
        <strain evidence="2">G21630-S1</strain>
    </source>
</reference>
<dbReference type="EMBL" id="JAPWGY010000020">
    <property type="protein sequence ID" value="MCZ4283146.1"/>
    <property type="molecule type" value="Genomic_DNA"/>
</dbReference>